<name>A0A7T4EGB6_9CORY</name>
<dbReference type="EMBL" id="CP069534">
    <property type="protein sequence ID" value="QRP70691.1"/>
    <property type="molecule type" value="Genomic_DNA"/>
</dbReference>
<sequence>MDEAVISARDLQVADDRPPITMDVTEGLTLLIQGRESHATELSLILGGRVRPRAGSVALGGETLGPRKLFKRVALAGAPEIDTLERATSAKETIREQIAWAQPWYKPTPKDPMSHALAEPWLEPLALDIDPKTAIGNLRVIDRIRVRVLCALIARPDADLLIVDDIDQLRAVDLRDELLTNLKAVAEKLPVIASSVNPDAYHIADTIIDLRER</sequence>
<dbReference type="RefSeq" id="WP_005391439.1">
    <property type="nucleotide sequence ID" value="NZ_CP066007.1"/>
</dbReference>
<reference evidence="1 3" key="1">
    <citation type="submission" date="2020-12" db="EMBL/GenBank/DDBJ databases">
        <title>FDA dAtabase for Regulatory Grade micrObial Sequences (FDA-ARGOS): Supporting development and validation of Infectious Disease Dx tests.</title>
        <authorList>
            <person name="Sproer C."/>
            <person name="Gronow S."/>
            <person name="Severitt S."/>
            <person name="Schroder I."/>
            <person name="Tallon L."/>
            <person name="Sadzewicz L."/>
            <person name="Zhao X."/>
            <person name="Boylan J."/>
            <person name="Ott S."/>
            <person name="Bowen H."/>
            <person name="Vavikolanu K."/>
            <person name="Mehta A."/>
            <person name="Aluvathingal J."/>
            <person name="Nadendla S."/>
            <person name="Lowell S."/>
            <person name="Myers T."/>
            <person name="Yan Y."/>
            <person name="Sichtig H."/>
        </authorList>
    </citation>
    <scope>NUCLEOTIDE SEQUENCE [LARGE SCALE GENOMIC DNA]</scope>
    <source>
        <strain evidence="1 3">FDAARGOS_1053</strain>
        <strain evidence="2">FDAARGOS_1191</strain>
    </source>
</reference>
<gene>
    <name evidence="1" type="ORF">I6I10_02415</name>
    <name evidence="2" type="ORF">I6J21_00480</name>
</gene>
<dbReference type="EMBL" id="CP066007">
    <property type="protein sequence ID" value="QQB46808.1"/>
    <property type="molecule type" value="Genomic_DNA"/>
</dbReference>
<organism evidence="1 3">
    <name type="scientific">Corynebacterium glucuronolyticum</name>
    <dbReference type="NCBI Taxonomy" id="39791"/>
    <lineage>
        <taxon>Bacteria</taxon>
        <taxon>Bacillati</taxon>
        <taxon>Actinomycetota</taxon>
        <taxon>Actinomycetes</taxon>
        <taxon>Mycobacteriales</taxon>
        <taxon>Corynebacteriaceae</taxon>
        <taxon>Corynebacterium</taxon>
    </lineage>
</organism>
<proteinExistence type="predicted"/>
<dbReference type="SUPFAM" id="SSF52540">
    <property type="entry name" value="P-loop containing nucleoside triphosphate hydrolases"/>
    <property type="match status" value="1"/>
</dbReference>
<evidence type="ECO:0000313" key="1">
    <source>
        <dbReference type="EMBL" id="QQB46808.1"/>
    </source>
</evidence>
<evidence type="ECO:0000313" key="3">
    <source>
        <dbReference type="Proteomes" id="UP000596145"/>
    </source>
</evidence>
<dbReference type="Gene3D" id="3.40.50.300">
    <property type="entry name" value="P-loop containing nucleotide triphosphate hydrolases"/>
    <property type="match status" value="1"/>
</dbReference>
<protein>
    <submittedName>
        <fullName evidence="1">Uncharacterized protein</fullName>
    </submittedName>
</protein>
<dbReference type="GeneID" id="92758833"/>
<accession>A0A7T4EGB6</accession>
<dbReference type="Proteomes" id="UP000617681">
    <property type="component" value="Chromosome"/>
</dbReference>
<dbReference type="InterPro" id="IPR027417">
    <property type="entry name" value="P-loop_NTPase"/>
</dbReference>
<evidence type="ECO:0000313" key="2">
    <source>
        <dbReference type="EMBL" id="QRP70691.1"/>
    </source>
</evidence>
<dbReference type="AlphaFoldDB" id="A0A7T4EGB6"/>
<dbReference type="Proteomes" id="UP000596145">
    <property type="component" value="Chromosome"/>
</dbReference>
<dbReference type="OrthoDB" id="4927383at2"/>